<keyword evidence="3" id="KW-0255">Endonuclease</keyword>
<keyword evidence="4" id="KW-1185">Reference proteome</keyword>
<sequence length="236" mass="26359">MAAERIWLDVPFAEKDEAKALGARWDARRRRWYAPRAGMAGLDRWAAAPDVPDLLPGEDRSLGSGLYVDLVPSTCWFTNVRSCVSQRDWERLRRMVVGRAGRRCEICGAAAVPAERVRLEVHERWAYDRASRVQTLKRLICLCTPCHTVTHFGLAQIRGRAAEALAHLREVTGMTDAQARGHVDDAFTVWEARSALVWSLDLSMLTSTGIEVTPPPEALSRAEAARTELERRPGTG</sequence>
<name>A0A7W8QQ98_9ACTN</name>
<keyword evidence="3" id="KW-0540">Nuclease</keyword>
<dbReference type="RefSeq" id="WP_184395418.1">
    <property type="nucleotide sequence ID" value="NZ_BAAAJD010000060.1"/>
</dbReference>
<gene>
    <name evidence="3" type="ORF">HDA36_004726</name>
</gene>
<organism evidence="3 4">
    <name type="scientific">Nocardiopsis composta</name>
    <dbReference type="NCBI Taxonomy" id="157465"/>
    <lineage>
        <taxon>Bacteria</taxon>
        <taxon>Bacillati</taxon>
        <taxon>Actinomycetota</taxon>
        <taxon>Actinomycetes</taxon>
        <taxon>Streptosporangiales</taxon>
        <taxon>Nocardiopsidaceae</taxon>
        <taxon>Nocardiopsis</taxon>
    </lineage>
</organism>
<feature type="domain" description="DUF5710" evidence="2">
    <location>
        <begin position="5"/>
        <end position="45"/>
    </location>
</feature>
<proteinExistence type="predicted"/>
<evidence type="ECO:0000313" key="4">
    <source>
        <dbReference type="Proteomes" id="UP000572635"/>
    </source>
</evidence>
<dbReference type="Proteomes" id="UP000572635">
    <property type="component" value="Unassembled WGS sequence"/>
</dbReference>
<evidence type="ECO:0000313" key="3">
    <source>
        <dbReference type="EMBL" id="MBB5434642.1"/>
    </source>
</evidence>
<protein>
    <submittedName>
        <fullName evidence="3">5-methylcytosine-specific restriction endonuclease McrA</fullName>
    </submittedName>
</protein>
<dbReference type="GO" id="GO:0004519">
    <property type="term" value="F:endonuclease activity"/>
    <property type="evidence" value="ECO:0007669"/>
    <property type="project" value="UniProtKB-KW"/>
</dbReference>
<accession>A0A7W8QQ98</accession>
<feature type="compositionally biased region" description="Basic and acidic residues" evidence="1">
    <location>
        <begin position="223"/>
        <end position="236"/>
    </location>
</feature>
<dbReference type="EMBL" id="JACHDB010000001">
    <property type="protein sequence ID" value="MBB5434642.1"/>
    <property type="molecule type" value="Genomic_DNA"/>
</dbReference>
<feature type="region of interest" description="Disordered" evidence="1">
    <location>
        <begin position="214"/>
        <end position="236"/>
    </location>
</feature>
<dbReference type="AlphaFoldDB" id="A0A7W8QQ98"/>
<reference evidence="3 4" key="1">
    <citation type="submission" date="2020-08" db="EMBL/GenBank/DDBJ databases">
        <title>Sequencing the genomes of 1000 actinobacteria strains.</title>
        <authorList>
            <person name="Klenk H.-P."/>
        </authorList>
    </citation>
    <scope>NUCLEOTIDE SEQUENCE [LARGE SCALE GENOMIC DNA]</scope>
    <source>
        <strain evidence="3 4">DSM 44551</strain>
    </source>
</reference>
<comment type="caution">
    <text evidence="3">The sequence shown here is derived from an EMBL/GenBank/DDBJ whole genome shotgun (WGS) entry which is preliminary data.</text>
</comment>
<dbReference type="InterPro" id="IPR043764">
    <property type="entry name" value="DUF5710"/>
</dbReference>
<dbReference type="Pfam" id="PF18974">
    <property type="entry name" value="DUF5710"/>
    <property type="match status" value="1"/>
</dbReference>
<evidence type="ECO:0000256" key="1">
    <source>
        <dbReference type="SAM" id="MobiDB-lite"/>
    </source>
</evidence>
<evidence type="ECO:0000259" key="2">
    <source>
        <dbReference type="Pfam" id="PF18974"/>
    </source>
</evidence>
<keyword evidence="3" id="KW-0378">Hydrolase</keyword>